<keyword evidence="3" id="KW-1185">Reference proteome</keyword>
<dbReference type="RefSeq" id="WP_344196012.1">
    <property type="nucleotide sequence ID" value="NZ_BAAARN010000005.1"/>
</dbReference>
<dbReference type="EMBL" id="BAAARN010000005">
    <property type="protein sequence ID" value="GAA2739518.1"/>
    <property type="molecule type" value="Genomic_DNA"/>
</dbReference>
<reference evidence="2 3" key="1">
    <citation type="journal article" date="2019" name="Int. J. Syst. Evol. Microbiol.">
        <title>The Global Catalogue of Microorganisms (GCM) 10K type strain sequencing project: providing services to taxonomists for standard genome sequencing and annotation.</title>
        <authorList>
            <consortium name="The Broad Institute Genomics Platform"/>
            <consortium name="The Broad Institute Genome Sequencing Center for Infectious Disease"/>
            <person name="Wu L."/>
            <person name="Ma J."/>
        </authorList>
    </citation>
    <scope>NUCLEOTIDE SEQUENCE [LARGE SCALE GENOMIC DNA]</scope>
    <source>
        <strain evidence="2 3">JCM 16378</strain>
    </source>
</reference>
<feature type="transmembrane region" description="Helical" evidence="1">
    <location>
        <begin position="91"/>
        <end position="108"/>
    </location>
</feature>
<evidence type="ECO:0000256" key="1">
    <source>
        <dbReference type="SAM" id="Phobius"/>
    </source>
</evidence>
<proteinExistence type="predicted"/>
<sequence length="153" mass="16509">MNDITPQQAREQLAHAEAATTHRDGDRRVHAVATAGFGLLIGGYLAISRVTEDTSWETVVIAFYVLLLLALTRWQTHGARTWPRHAKRTNWLGLTATMVLFFAAIIGFNIREAGQELDGLAATENPGLLVLAGLGVAAPMLVAAAVINRGDPR</sequence>
<evidence type="ECO:0000313" key="2">
    <source>
        <dbReference type="EMBL" id="GAA2739518.1"/>
    </source>
</evidence>
<keyword evidence="1" id="KW-1133">Transmembrane helix</keyword>
<keyword evidence="1" id="KW-0472">Membrane</keyword>
<name>A0ABN3UVW6_9MICO</name>
<comment type="caution">
    <text evidence="2">The sequence shown here is derived from an EMBL/GenBank/DDBJ whole genome shotgun (WGS) entry which is preliminary data.</text>
</comment>
<protein>
    <submittedName>
        <fullName evidence="2">Uncharacterized protein</fullName>
    </submittedName>
</protein>
<gene>
    <name evidence="2" type="ORF">GCM10009867_35910</name>
</gene>
<evidence type="ECO:0000313" key="3">
    <source>
        <dbReference type="Proteomes" id="UP001501326"/>
    </source>
</evidence>
<accession>A0ABN3UVW6</accession>
<organism evidence="2 3">
    <name type="scientific">Pedococcus aerophilus</name>
    <dbReference type="NCBI Taxonomy" id="436356"/>
    <lineage>
        <taxon>Bacteria</taxon>
        <taxon>Bacillati</taxon>
        <taxon>Actinomycetota</taxon>
        <taxon>Actinomycetes</taxon>
        <taxon>Micrococcales</taxon>
        <taxon>Intrasporangiaceae</taxon>
        <taxon>Pedococcus</taxon>
    </lineage>
</organism>
<dbReference type="Proteomes" id="UP001501326">
    <property type="component" value="Unassembled WGS sequence"/>
</dbReference>
<feature type="transmembrane region" description="Helical" evidence="1">
    <location>
        <begin position="128"/>
        <end position="147"/>
    </location>
</feature>
<feature type="transmembrane region" description="Helical" evidence="1">
    <location>
        <begin position="29"/>
        <end position="48"/>
    </location>
</feature>
<keyword evidence="1" id="KW-0812">Transmembrane</keyword>
<feature type="transmembrane region" description="Helical" evidence="1">
    <location>
        <begin position="54"/>
        <end position="71"/>
    </location>
</feature>